<keyword evidence="2" id="KW-0456">Lyase</keyword>
<dbReference type="Gene3D" id="3.40.50.880">
    <property type="match status" value="1"/>
</dbReference>
<organism evidence="5 6">
    <name type="scientific">Nocardia suismassiliense</name>
    <dbReference type="NCBI Taxonomy" id="2077092"/>
    <lineage>
        <taxon>Bacteria</taxon>
        <taxon>Bacillati</taxon>
        <taxon>Actinomycetota</taxon>
        <taxon>Actinomycetes</taxon>
        <taxon>Mycobacteriales</taxon>
        <taxon>Nocardiaceae</taxon>
        <taxon>Nocardia</taxon>
    </lineage>
</organism>
<dbReference type="Pfam" id="PF01965">
    <property type="entry name" value="DJ-1_PfpI"/>
    <property type="match status" value="1"/>
</dbReference>
<dbReference type="PANTHER" id="PTHR48094">
    <property type="entry name" value="PROTEIN/NUCLEIC ACID DEGLYCASE DJ-1-RELATED"/>
    <property type="match status" value="1"/>
</dbReference>
<evidence type="ECO:0000256" key="1">
    <source>
        <dbReference type="ARBA" id="ARBA00023016"/>
    </source>
</evidence>
<comment type="caution">
    <text evidence="5">The sequence shown here is derived from an EMBL/GenBank/DDBJ whole genome shotgun (WGS) entry which is preliminary data.</text>
</comment>
<keyword evidence="6" id="KW-1185">Reference proteome</keyword>
<gene>
    <name evidence="5" type="ORF">ACFYV7_30410</name>
</gene>
<feature type="domain" description="DJ-1/PfpI" evidence="4">
    <location>
        <begin position="27"/>
        <end position="220"/>
    </location>
</feature>
<keyword evidence="5" id="KW-0315">Glutamine amidotransferase</keyword>
<name>A0ABW6R0U1_9NOCA</name>
<protein>
    <submittedName>
        <fullName evidence="5">Type 1 glutamine amidotransferase domain-containing protein</fullName>
    </submittedName>
</protein>
<dbReference type="PANTHER" id="PTHR48094:SF11">
    <property type="entry name" value="GLUTATHIONE-INDEPENDENT GLYOXALASE HSP31-RELATED"/>
    <property type="match status" value="1"/>
</dbReference>
<dbReference type="EMBL" id="JBIAPI010000009">
    <property type="protein sequence ID" value="MFF3227145.1"/>
    <property type="molecule type" value="Genomic_DNA"/>
</dbReference>
<accession>A0ABW6R0U1</accession>
<proteinExistence type="inferred from homology"/>
<evidence type="ECO:0000259" key="4">
    <source>
        <dbReference type="Pfam" id="PF01965"/>
    </source>
</evidence>
<comment type="similarity">
    <text evidence="3">Belongs to the peptidase C56 family. HSP31-like subfamily.</text>
</comment>
<reference evidence="5 6" key="1">
    <citation type="submission" date="2024-10" db="EMBL/GenBank/DDBJ databases">
        <title>The Natural Products Discovery Center: Release of the First 8490 Sequenced Strains for Exploring Actinobacteria Biosynthetic Diversity.</title>
        <authorList>
            <person name="Kalkreuter E."/>
            <person name="Kautsar S.A."/>
            <person name="Yang D."/>
            <person name="Bader C.D."/>
            <person name="Teijaro C.N."/>
            <person name="Fluegel L."/>
            <person name="Davis C.M."/>
            <person name="Simpson J.R."/>
            <person name="Lauterbach L."/>
            <person name="Steele A.D."/>
            <person name="Gui C."/>
            <person name="Meng S."/>
            <person name="Li G."/>
            <person name="Viehrig K."/>
            <person name="Ye F."/>
            <person name="Su P."/>
            <person name="Kiefer A.F."/>
            <person name="Nichols A."/>
            <person name="Cepeda A.J."/>
            <person name="Yan W."/>
            <person name="Fan B."/>
            <person name="Jiang Y."/>
            <person name="Adhikari A."/>
            <person name="Zheng C.-J."/>
            <person name="Schuster L."/>
            <person name="Cowan T.M."/>
            <person name="Smanski M.J."/>
            <person name="Chevrette M.G."/>
            <person name="De Carvalho L.P.S."/>
            <person name="Shen B."/>
        </authorList>
    </citation>
    <scope>NUCLEOTIDE SEQUENCE [LARGE SCALE GENOMIC DNA]</scope>
    <source>
        <strain evidence="5 6">NPDC003040</strain>
    </source>
</reference>
<dbReference type="InterPro" id="IPR002818">
    <property type="entry name" value="DJ-1/PfpI"/>
</dbReference>
<evidence type="ECO:0000256" key="2">
    <source>
        <dbReference type="ARBA" id="ARBA00023239"/>
    </source>
</evidence>
<dbReference type="InterPro" id="IPR050325">
    <property type="entry name" value="Prot/Nucl_acid_deglycase"/>
</dbReference>
<dbReference type="Proteomes" id="UP001601948">
    <property type="component" value="Unassembled WGS sequence"/>
</dbReference>
<dbReference type="InterPro" id="IPR029062">
    <property type="entry name" value="Class_I_gatase-like"/>
</dbReference>
<sequence>MSTKRVLFFLTSHDDLGGIRKTGFYVHEAARPWKILTEAGYTVDLASVQGGVPPQDGRDPDDPGQEEFFADPRIAAQLADTKTPTDYDPADYEAVVYVGGHGTMFDFPGNAALAEFSAKVYENGGVVAAVCHGPAGLLDIKLSEGDYLVSGKNLTSFTNEEEAAVGLTEVVPLLLETALTERGAIHQPAANFTDNVVVDGRLVTGQNPASADSFGTAIVKALANR</sequence>
<dbReference type="RefSeq" id="WP_387722968.1">
    <property type="nucleotide sequence ID" value="NZ_JBIAPI010000009.1"/>
</dbReference>
<dbReference type="CDD" id="cd03141">
    <property type="entry name" value="GATase1_Hsp31_like"/>
    <property type="match status" value="1"/>
</dbReference>
<dbReference type="SUPFAM" id="SSF52317">
    <property type="entry name" value="Class I glutamine amidotransferase-like"/>
    <property type="match status" value="1"/>
</dbReference>
<keyword evidence="1" id="KW-0346">Stress response</keyword>
<evidence type="ECO:0000313" key="5">
    <source>
        <dbReference type="EMBL" id="MFF3227145.1"/>
    </source>
</evidence>
<evidence type="ECO:0000256" key="3">
    <source>
        <dbReference type="ARBA" id="ARBA00038493"/>
    </source>
</evidence>
<evidence type="ECO:0000313" key="6">
    <source>
        <dbReference type="Proteomes" id="UP001601948"/>
    </source>
</evidence>